<dbReference type="SMART" id="SM00479">
    <property type="entry name" value="EXOIII"/>
    <property type="match status" value="1"/>
</dbReference>
<keyword evidence="4" id="KW-1185">Reference proteome</keyword>
<dbReference type="GO" id="GO:0008408">
    <property type="term" value="F:3'-5' exonuclease activity"/>
    <property type="evidence" value="ECO:0007669"/>
    <property type="project" value="TreeGrafter"/>
</dbReference>
<dbReference type="FunFam" id="3.30.420.10:FF:000045">
    <property type="entry name" value="3'-5' exonuclease DinG"/>
    <property type="match status" value="1"/>
</dbReference>
<dbReference type="GO" id="GO:0003887">
    <property type="term" value="F:DNA-directed DNA polymerase activity"/>
    <property type="evidence" value="ECO:0007669"/>
    <property type="project" value="UniProtKB-EC"/>
</dbReference>
<dbReference type="RefSeq" id="WP_030004901.1">
    <property type="nucleotide sequence ID" value="NC_022549.1"/>
</dbReference>
<dbReference type="KEGG" id="abra:BN85310180"/>
<dbReference type="PANTHER" id="PTHR30231">
    <property type="entry name" value="DNA POLYMERASE III SUBUNIT EPSILON"/>
    <property type="match status" value="1"/>
</dbReference>
<dbReference type="GO" id="GO:0005829">
    <property type="term" value="C:cytosol"/>
    <property type="evidence" value="ECO:0007669"/>
    <property type="project" value="TreeGrafter"/>
</dbReference>
<keyword evidence="1" id="KW-0269">Exonuclease</keyword>
<keyword evidence="3" id="KW-0548">Nucleotidyltransferase</keyword>
<accession>U4KT43</accession>
<keyword evidence="1" id="KW-0540">Nuclease</keyword>
<sequence>MLKERYEHILLFDFETTGLSHVNDRIIEIGAILLQRQEPSKQYKIVKELSVLIKQDRPLPDKIVEITNITDDMLKEKGILEEEAFHLLNDMVKDNCLMVAYNIQFDYGFLTSMYRRMLNNPHYEIKHDLLDVMAIYKDRHPFPHKLDNAVKQYHIEIANTHRALDDIKATFLVLVEMIKERDSMDKYINVIGFNPKYGVSGLKASHVTYVPQYGNRLELERR</sequence>
<dbReference type="GO" id="GO:0003677">
    <property type="term" value="F:DNA binding"/>
    <property type="evidence" value="ECO:0007669"/>
    <property type="project" value="InterPro"/>
</dbReference>
<dbReference type="OrthoDB" id="9804290at2"/>
<dbReference type="SUPFAM" id="SSF53098">
    <property type="entry name" value="Ribonuclease H-like"/>
    <property type="match status" value="1"/>
</dbReference>
<keyword evidence="3" id="KW-0808">Transferase</keyword>
<dbReference type="GO" id="GO:0045004">
    <property type="term" value="P:DNA replication proofreading"/>
    <property type="evidence" value="ECO:0007669"/>
    <property type="project" value="TreeGrafter"/>
</dbReference>
<dbReference type="InterPro" id="IPR006054">
    <property type="entry name" value="DnaQ"/>
</dbReference>
<evidence type="ECO:0000256" key="1">
    <source>
        <dbReference type="ARBA" id="ARBA00022839"/>
    </source>
</evidence>
<dbReference type="CDD" id="cd06127">
    <property type="entry name" value="DEDDh"/>
    <property type="match status" value="1"/>
</dbReference>
<dbReference type="InterPro" id="IPR036397">
    <property type="entry name" value="RNaseH_sf"/>
</dbReference>
<dbReference type="Proteomes" id="UP000032737">
    <property type="component" value="Chromosome"/>
</dbReference>
<gene>
    <name evidence="3" type="primary">dnaQ</name>
    <name evidence="3" type="ORF">BN85310180</name>
</gene>
<dbReference type="EMBL" id="FO681348">
    <property type="protein sequence ID" value="CCV66039.1"/>
    <property type="molecule type" value="Genomic_DNA"/>
</dbReference>
<evidence type="ECO:0000313" key="4">
    <source>
        <dbReference type="Proteomes" id="UP000032737"/>
    </source>
</evidence>
<dbReference type="NCBIfam" id="TIGR00573">
    <property type="entry name" value="dnaq"/>
    <property type="match status" value="1"/>
</dbReference>
<dbReference type="PANTHER" id="PTHR30231:SF41">
    <property type="entry name" value="DNA POLYMERASE III SUBUNIT EPSILON"/>
    <property type="match status" value="1"/>
</dbReference>
<dbReference type="EC" id="2.7.7.7" evidence="3"/>
<protein>
    <submittedName>
        <fullName evidence="3">DNA polymerase III, epsilon subunit</fullName>
        <ecNumber evidence="3">2.7.7.7</ecNumber>
    </submittedName>
</protein>
<dbReference type="InterPro" id="IPR013520">
    <property type="entry name" value="Ribonucl_H"/>
</dbReference>
<dbReference type="STRING" id="61635.BN85310180"/>
<dbReference type="AlphaFoldDB" id="U4KT43"/>
<dbReference type="HOGENOM" id="CLU_047806_6_0_14"/>
<dbReference type="Pfam" id="PF00929">
    <property type="entry name" value="RNase_T"/>
    <property type="match status" value="1"/>
</dbReference>
<feature type="domain" description="Exonuclease" evidence="2">
    <location>
        <begin position="8"/>
        <end position="183"/>
    </location>
</feature>
<keyword evidence="1" id="KW-0378">Hydrolase</keyword>
<proteinExistence type="predicted"/>
<organism evidence="3 4">
    <name type="scientific">Acholeplasma brassicae</name>
    <dbReference type="NCBI Taxonomy" id="61635"/>
    <lineage>
        <taxon>Bacteria</taxon>
        <taxon>Bacillati</taxon>
        <taxon>Mycoplasmatota</taxon>
        <taxon>Mollicutes</taxon>
        <taxon>Acholeplasmatales</taxon>
        <taxon>Acholeplasmataceae</taxon>
        <taxon>Acholeplasma</taxon>
    </lineage>
</organism>
<name>U4KT43_9MOLU</name>
<reference evidence="3 4" key="1">
    <citation type="journal article" date="2013" name="J. Mol. Microbiol. Biotechnol.">
        <title>Analysis of the Complete Genomes of Acholeplasma brassicae , A. palmae and A. laidlawii and Their Comparison to the Obligate Parasites from ' Candidatus Phytoplasma'.</title>
        <authorList>
            <person name="Kube M."/>
            <person name="Siewert C."/>
            <person name="Migdoll A.M."/>
            <person name="Duduk B."/>
            <person name="Holz S."/>
            <person name="Rabus R."/>
            <person name="Seemuller E."/>
            <person name="Mitrovic J."/>
            <person name="Muller I."/>
            <person name="Buttner C."/>
            <person name="Reinhardt R."/>
        </authorList>
    </citation>
    <scope>NUCLEOTIDE SEQUENCE [LARGE SCALE GENOMIC DNA]</scope>
    <source>
        <strain evidence="4">0502</strain>
    </source>
</reference>
<evidence type="ECO:0000259" key="2">
    <source>
        <dbReference type="SMART" id="SM00479"/>
    </source>
</evidence>
<evidence type="ECO:0000313" key="3">
    <source>
        <dbReference type="EMBL" id="CCV66039.1"/>
    </source>
</evidence>
<dbReference type="Gene3D" id="3.30.420.10">
    <property type="entry name" value="Ribonuclease H-like superfamily/Ribonuclease H"/>
    <property type="match status" value="1"/>
</dbReference>
<dbReference type="InterPro" id="IPR012337">
    <property type="entry name" value="RNaseH-like_sf"/>
</dbReference>